<evidence type="ECO:0000259" key="6">
    <source>
        <dbReference type="Pfam" id="PF16546"/>
    </source>
</evidence>
<dbReference type="SMART" id="SM00028">
    <property type="entry name" value="TPR"/>
    <property type="match status" value="3"/>
</dbReference>
<evidence type="ECO:0000256" key="4">
    <source>
        <dbReference type="PROSITE-ProRule" id="PRU00339"/>
    </source>
</evidence>
<feature type="region of interest" description="Disordered" evidence="5">
    <location>
        <begin position="211"/>
        <end position="238"/>
    </location>
</feature>
<dbReference type="SUPFAM" id="SSF48452">
    <property type="entry name" value="TPR-like"/>
    <property type="match status" value="1"/>
</dbReference>
<dbReference type="InterPro" id="IPR032374">
    <property type="entry name" value="SGTA_dimer"/>
</dbReference>
<evidence type="ECO:0000313" key="8">
    <source>
        <dbReference type="Proteomes" id="UP000187429"/>
    </source>
</evidence>
<organism evidence="7 8">
    <name type="scientific">Smittium culicis</name>
    <dbReference type="NCBI Taxonomy" id="133412"/>
    <lineage>
        <taxon>Eukaryota</taxon>
        <taxon>Fungi</taxon>
        <taxon>Fungi incertae sedis</taxon>
        <taxon>Zoopagomycota</taxon>
        <taxon>Kickxellomycotina</taxon>
        <taxon>Harpellomycetes</taxon>
        <taxon>Harpellales</taxon>
        <taxon>Legeriomycetaceae</taxon>
        <taxon>Smittium</taxon>
    </lineage>
</organism>
<dbReference type="PANTHER" id="PTHR45831">
    <property type="entry name" value="LD24721P"/>
    <property type="match status" value="1"/>
</dbReference>
<dbReference type="GO" id="GO:0060090">
    <property type="term" value="F:molecular adaptor activity"/>
    <property type="evidence" value="ECO:0007669"/>
    <property type="project" value="TreeGrafter"/>
</dbReference>
<name>A0A1R1XM45_9FUNG</name>
<dbReference type="Pfam" id="PF16546">
    <property type="entry name" value="SGTA_dimer"/>
    <property type="match status" value="1"/>
</dbReference>
<dbReference type="PROSITE" id="PS50293">
    <property type="entry name" value="TPR_REGION"/>
    <property type="match status" value="1"/>
</dbReference>
<dbReference type="EMBL" id="LSSM01004152">
    <property type="protein sequence ID" value="OMJ15701.1"/>
    <property type="molecule type" value="Genomic_DNA"/>
</dbReference>
<dbReference type="GO" id="GO:0072380">
    <property type="term" value="C:TRC complex"/>
    <property type="evidence" value="ECO:0007669"/>
    <property type="project" value="TreeGrafter"/>
</dbReference>
<dbReference type="GO" id="GO:0006620">
    <property type="term" value="P:post-translational protein targeting to endoplasmic reticulum membrane"/>
    <property type="evidence" value="ECO:0007669"/>
    <property type="project" value="TreeGrafter"/>
</dbReference>
<dbReference type="Proteomes" id="UP000187429">
    <property type="component" value="Unassembled WGS sequence"/>
</dbReference>
<dbReference type="InterPro" id="IPR047150">
    <property type="entry name" value="SGT"/>
</dbReference>
<feature type="compositionally biased region" description="Polar residues" evidence="5">
    <location>
        <begin position="212"/>
        <end position="230"/>
    </location>
</feature>
<dbReference type="InterPro" id="IPR011990">
    <property type="entry name" value="TPR-like_helical_dom_sf"/>
</dbReference>
<keyword evidence="3 4" id="KW-0802">TPR repeat</keyword>
<feature type="repeat" description="TPR" evidence="4">
    <location>
        <begin position="167"/>
        <end position="200"/>
    </location>
</feature>
<feature type="compositionally biased region" description="Polar residues" evidence="5">
    <location>
        <begin position="314"/>
        <end position="324"/>
    </location>
</feature>
<dbReference type="PROSITE" id="PS50005">
    <property type="entry name" value="TPR"/>
    <property type="match status" value="2"/>
</dbReference>
<dbReference type="Gene3D" id="1.25.40.10">
    <property type="entry name" value="Tetratricopeptide repeat domain"/>
    <property type="match status" value="1"/>
</dbReference>
<keyword evidence="8" id="KW-1185">Reference proteome</keyword>
<comment type="similarity">
    <text evidence="1">Belongs to the SGT family.</text>
</comment>
<comment type="caution">
    <text evidence="7">The sequence shown here is derived from an EMBL/GenBank/DDBJ whole genome shotgun (WGS) entry which is preliminary data.</text>
</comment>
<evidence type="ECO:0000256" key="1">
    <source>
        <dbReference type="ARBA" id="ARBA00008175"/>
    </source>
</evidence>
<keyword evidence="2" id="KW-0677">Repeat</keyword>
<evidence type="ECO:0000256" key="3">
    <source>
        <dbReference type="ARBA" id="ARBA00022803"/>
    </source>
</evidence>
<gene>
    <name evidence="7" type="ORF">AYI69_g8105</name>
</gene>
<sequence>MSSNNTKLLANGIVNFLDSQIQSSSLNTEAIESIEVAKQCILDAFGLEEDSVIAGHDFNKTSLLQILDLYKSGKITETSQSSAPSTNEQESPSINKALAEEFKAKGNAFMSSKDYSGAIEEYSKAIDIDSTNAIYYANRSAAECQLGNMENALNDAQMAIDIDPTYSKAYSRLGHAHYGLGEFSEAADAYRNALKYDPNNQSTKAFLESSEAKLQQSGKSRDVSQGNKNPLGSGMPDLSSLLSNPALASMAQNLMGSGALDQILKNPEMAKMAENFKNTGKMPSMDSLMNTPGLAEMAGKFSGPGGSPASAPAQENSNPSQNPDLLNDLMKNPDIMKM</sequence>
<evidence type="ECO:0000256" key="2">
    <source>
        <dbReference type="ARBA" id="ARBA00022737"/>
    </source>
</evidence>
<dbReference type="AlphaFoldDB" id="A0A1R1XM45"/>
<dbReference type="GO" id="GO:0016020">
    <property type="term" value="C:membrane"/>
    <property type="evidence" value="ECO:0007669"/>
    <property type="project" value="TreeGrafter"/>
</dbReference>
<protein>
    <submittedName>
        <fullName evidence="7">Small glutamine-rich tetratricopeptide repeat-containing protein 2</fullName>
    </submittedName>
</protein>
<feature type="region of interest" description="Disordered" evidence="5">
    <location>
        <begin position="278"/>
        <end position="338"/>
    </location>
</feature>
<dbReference type="OrthoDB" id="2335338at2759"/>
<dbReference type="Pfam" id="PF13414">
    <property type="entry name" value="TPR_11"/>
    <property type="match status" value="1"/>
</dbReference>
<dbReference type="Gene3D" id="1.20.5.420">
    <property type="entry name" value="Immunoglobulin FC, subunit C"/>
    <property type="match status" value="1"/>
</dbReference>
<dbReference type="Pfam" id="PF00515">
    <property type="entry name" value="TPR_1"/>
    <property type="match status" value="1"/>
</dbReference>
<feature type="domain" description="SGTA homodimerisation" evidence="6">
    <location>
        <begin position="6"/>
        <end position="68"/>
    </location>
</feature>
<dbReference type="InterPro" id="IPR019734">
    <property type="entry name" value="TPR_rpt"/>
</dbReference>
<evidence type="ECO:0000256" key="5">
    <source>
        <dbReference type="SAM" id="MobiDB-lite"/>
    </source>
</evidence>
<evidence type="ECO:0000313" key="7">
    <source>
        <dbReference type="EMBL" id="OMJ15701.1"/>
    </source>
</evidence>
<reference evidence="8" key="1">
    <citation type="submission" date="2017-01" db="EMBL/GenBank/DDBJ databases">
        <authorList>
            <person name="Wang Y."/>
            <person name="White M."/>
            <person name="Kvist S."/>
            <person name="Moncalvo J.-M."/>
        </authorList>
    </citation>
    <scope>NUCLEOTIDE SEQUENCE [LARGE SCALE GENOMIC DNA]</scope>
    <source>
        <strain evidence="8">ID-206-W2</strain>
    </source>
</reference>
<dbReference type="PANTHER" id="PTHR45831:SF2">
    <property type="entry name" value="LD24721P"/>
    <property type="match status" value="1"/>
</dbReference>
<feature type="repeat" description="TPR" evidence="4">
    <location>
        <begin position="99"/>
        <end position="132"/>
    </location>
</feature>
<proteinExistence type="inferred from homology"/>
<accession>A0A1R1XM45</accession>